<gene>
    <name evidence="2" type="ORF">CEPIT_LOCUS9535</name>
</gene>
<protein>
    <recommendedName>
        <fullName evidence="4">Late embryogenesis abundant protein LEA-2 subgroup domain-containing protein</fullName>
    </recommendedName>
</protein>
<feature type="transmembrane region" description="Helical" evidence="1">
    <location>
        <begin position="6"/>
        <end position="25"/>
    </location>
</feature>
<dbReference type="Proteomes" id="UP001152523">
    <property type="component" value="Unassembled WGS sequence"/>
</dbReference>
<accession>A0AAV0CXB4</accession>
<dbReference type="EMBL" id="CAMAPF010000055">
    <property type="protein sequence ID" value="CAH9085765.1"/>
    <property type="molecule type" value="Genomic_DNA"/>
</dbReference>
<keyword evidence="3" id="KW-1185">Reference proteome</keyword>
<evidence type="ECO:0008006" key="4">
    <source>
        <dbReference type="Google" id="ProtNLM"/>
    </source>
</evidence>
<comment type="caution">
    <text evidence="2">The sequence shown here is derived from an EMBL/GenBank/DDBJ whole genome shotgun (WGS) entry which is preliminary data.</text>
</comment>
<sequence length="229" mass="25140">MVNAFVALLIVYICIIVIVFGVSIFRIKQDHTDGVCCLWVALILVPIFCSLLIAPGFKNTRQNRILDRNRQSPEFSVDNVVIGNIDATAGNTLSPTFTFTLHAKNRHESRGMCYAAAEARLSFYHNADSGTLAFATMTAAPVNLPPGNDDPIGIPFSAGSTNVTLTDKEARVLIENKQNLDRFNASLTVIALVKNDISDARSRWLEIKCDSMSLVPNFTQVFTCRLSGL</sequence>
<evidence type="ECO:0000256" key="1">
    <source>
        <dbReference type="SAM" id="Phobius"/>
    </source>
</evidence>
<reference evidence="2" key="1">
    <citation type="submission" date="2022-07" db="EMBL/GenBank/DDBJ databases">
        <authorList>
            <person name="Macas J."/>
            <person name="Novak P."/>
            <person name="Neumann P."/>
        </authorList>
    </citation>
    <scope>NUCLEOTIDE SEQUENCE</scope>
</reference>
<name>A0AAV0CXB4_9ASTE</name>
<evidence type="ECO:0000313" key="3">
    <source>
        <dbReference type="Proteomes" id="UP001152523"/>
    </source>
</evidence>
<feature type="transmembrane region" description="Helical" evidence="1">
    <location>
        <begin position="37"/>
        <end position="57"/>
    </location>
</feature>
<organism evidence="2 3">
    <name type="scientific">Cuscuta epithymum</name>
    <dbReference type="NCBI Taxonomy" id="186058"/>
    <lineage>
        <taxon>Eukaryota</taxon>
        <taxon>Viridiplantae</taxon>
        <taxon>Streptophyta</taxon>
        <taxon>Embryophyta</taxon>
        <taxon>Tracheophyta</taxon>
        <taxon>Spermatophyta</taxon>
        <taxon>Magnoliopsida</taxon>
        <taxon>eudicotyledons</taxon>
        <taxon>Gunneridae</taxon>
        <taxon>Pentapetalae</taxon>
        <taxon>asterids</taxon>
        <taxon>lamiids</taxon>
        <taxon>Solanales</taxon>
        <taxon>Convolvulaceae</taxon>
        <taxon>Cuscuteae</taxon>
        <taxon>Cuscuta</taxon>
        <taxon>Cuscuta subgen. Cuscuta</taxon>
    </lineage>
</organism>
<dbReference type="AlphaFoldDB" id="A0AAV0CXB4"/>
<keyword evidence="1" id="KW-0812">Transmembrane</keyword>
<evidence type="ECO:0000313" key="2">
    <source>
        <dbReference type="EMBL" id="CAH9085765.1"/>
    </source>
</evidence>
<proteinExistence type="predicted"/>
<keyword evidence="1" id="KW-0472">Membrane</keyword>
<keyword evidence="1" id="KW-1133">Transmembrane helix</keyword>